<feature type="compositionally biased region" description="Basic residues" evidence="1">
    <location>
        <begin position="55"/>
        <end position="64"/>
    </location>
</feature>
<evidence type="ECO:0000313" key="3">
    <source>
        <dbReference type="Proteomes" id="UP000663836"/>
    </source>
</evidence>
<gene>
    <name evidence="2" type="ORF">JBS370_LOCUS29494</name>
</gene>
<protein>
    <submittedName>
        <fullName evidence="2">Uncharacterized protein</fullName>
    </submittedName>
</protein>
<dbReference type="EMBL" id="CAJOBD010006375">
    <property type="protein sequence ID" value="CAF4059241.1"/>
    <property type="molecule type" value="Genomic_DNA"/>
</dbReference>
<reference evidence="2" key="1">
    <citation type="submission" date="2021-02" db="EMBL/GenBank/DDBJ databases">
        <authorList>
            <person name="Nowell W R."/>
        </authorList>
    </citation>
    <scope>NUCLEOTIDE SEQUENCE</scope>
</reference>
<proteinExistence type="predicted"/>
<sequence length="102" mass="11121">MQSFSSNWIPNKDQSTTVINTDEIARKLEAAYGTESGSIRISTITINNGETKVDSRRRRRQLDRKKREIAPKKTTATATTAKAIPAKGNGGKPTTTTAKTPS</sequence>
<name>A0A819SCD0_9BILA</name>
<evidence type="ECO:0000313" key="2">
    <source>
        <dbReference type="EMBL" id="CAF4059241.1"/>
    </source>
</evidence>
<evidence type="ECO:0000256" key="1">
    <source>
        <dbReference type="SAM" id="MobiDB-lite"/>
    </source>
</evidence>
<accession>A0A819SCD0</accession>
<dbReference type="Proteomes" id="UP000663836">
    <property type="component" value="Unassembled WGS sequence"/>
</dbReference>
<feature type="compositionally biased region" description="Low complexity" evidence="1">
    <location>
        <begin position="72"/>
        <end position="102"/>
    </location>
</feature>
<feature type="region of interest" description="Disordered" evidence="1">
    <location>
        <begin position="50"/>
        <end position="102"/>
    </location>
</feature>
<feature type="non-terminal residue" evidence="2">
    <location>
        <position position="1"/>
    </location>
</feature>
<dbReference type="AlphaFoldDB" id="A0A819SCD0"/>
<comment type="caution">
    <text evidence="2">The sequence shown here is derived from an EMBL/GenBank/DDBJ whole genome shotgun (WGS) entry which is preliminary data.</text>
</comment>
<organism evidence="2 3">
    <name type="scientific">Rotaria sordida</name>
    <dbReference type="NCBI Taxonomy" id="392033"/>
    <lineage>
        <taxon>Eukaryota</taxon>
        <taxon>Metazoa</taxon>
        <taxon>Spiralia</taxon>
        <taxon>Gnathifera</taxon>
        <taxon>Rotifera</taxon>
        <taxon>Eurotatoria</taxon>
        <taxon>Bdelloidea</taxon>
        <taxon>Philodinida</taxon>
        <taxon>Philodinidae</taxon>
        <taxon>Rotaria</taxon>
    </lineage>
</organism>